<protein>
    <submittedName>
        <fullName evidence="4">Twitching motility two-component system response regulator PilH</fullName>
    </submittedName>
</protein>
<dbReference type="PROSITE" id="PS50110">
    <property type="entry name" value="RESPONSE_REGULATORY"/>
    <property type="match status" value="1"/>
</dbReference>
<evidence type="ECO:0000313" key="5">
    <source>
        <dbReference type="Proteomes" id="UP000247792"/>
    </source>
</evidence>
<proteinExistence type="predicted"/>
<keyword evidence="5" id="KW-1185">Reference proteome</keyword>
<evidence type="ECO:0000259" key="3">
    <source>
        <dbReference type="PROSITE" id="PS50110"/>
    </source>
</evidence>
<reference evidence="4 5" key="1">
    <citation type="submission" date="2018-05" db="EMBL/GenBank/DDBJ databases">
        <title>Genomic Encyclopedia of Type Strains, Phase IV (KMG-IV): sequencing the most valuable type-strain genomes for metagenomic binning, comparative biology and taxonomic classification.</title>
        <authorList>
            <person name="Goeker M."/>
        </authorList>
    </citation>
    <scope>NUCLEOTIDE SEQUENCE [LARGE SCALE GENOMIC DNA]</scope>
    <source>
        <strain evidence="4 5">DSM 19792</strain>
    </source>
</reference>
<dbReference type="Proteomes" id="UP000247792">
    <property type="component" value="Unassembled WGS sequence"/>
</dbReference>
<dbReference type="OrthoDB" id="9801101at2"/>
<evidence type="ECO:0000313" key="4">
    <source>
        <dbReference type="EMBL" id="PXX38680.1"/>
    </source>
</evidence>
<feature type="domain" description="Response regulatory" evidence="3">
    <location>
        <begin position="5"/>
        <end position="121"/>
    </location>
</feature>
<gene>
    <name evidence="4" type="ORF">DFR42_11146</name>
</gene>
<dbReference type="SUPFAM" id="SSF52172">
    <property type="entry name" value="CheY-like"/>
    <property type="match status" value="1"/>
</dbReference>
<comment type="caution">
    <text evidence="4">The sequence shown here is derived from an EMBL/GenBank/DDBJ whole genome shotgun (WGS) entry which is preliminary data.</text>
</comment>
<dbReference type="Gene3D" id="3.40.50.2300">
    <property type="match status" value="1"/>
</dbReference>
<dbReference type="SMART" id="SM00448">
    <property type="entry name" value="REC"/>
    <property type="match status" value="1"/>
</dbReference>
<dbReference type="AlphaFoldDB" id="A0A318IVP4"/>
<dbReference type="EMBL" id="QJKB01000011">
    <property type="protein sequence ID" value="PXX38680.1"/>
    <property type="molecule type" value="Genomic_DNA"/>
</dbReference>
<name>A0A318IVP4_9BURK</name>
<dbReference type="PANTHER" id="PTHR44591:SF3">
    <property type="entry name" value="RESPONSE REGULATORY DOMAIN-CONTAINING PROTEIN"/>
    <property type="match status" value="1"/>
</dbReference>
<dbReference type="InterPro" id="IPR001789">
    <property type="entry name" value="Sig_transdc_resp-reg_receiver"/>
</dbReference>
<dbReference type="RefSeq" id="WP_110257528.1">
    <property type="nucleotide sequence ID" value="NZ_QJKB01000011.1"/>
</dbReference>
<keyword evidence="1 2" id="KW-0597">Phosphoprotein</keyword>
<dbReference type="Pfam" id="PF00072">
    <property type="entry name" value="Response_reg"/>
    <property type="match status" value="1"/>
</dbReference>
<evidence type="ECO:0000256" key="2">
    <source>
        <dbReference type="PROSITE-ProRule" id="PRU00169"/>
    </source>
</evidence>
<sequence length="121" mass="13067">MGMKKALVVDDSTTELANIKSILTDAGYVVITASSGKDTLEKAKAEKPSIIFLDIVMPEMDGYEACRSLTQDPATKDIPIIFVSSKSQKADKIWGQLQGAKGYVAKPYTADQIIDQLKIAA</sequence>
<feature type="modified residue" description="4-aspartylphosphate" evidence="2">
    <location>
        <position position="54"/>
    </location>
</feature>
<dbReference type="InterPro" id="IPR050595">
    <property type="entry name" value="Bact_response_regulator"/>
</dbReference>
<dbReference type="InterPro" id="IPR011006">
    <property type="entry name" value="CheY-like_superfamily"/>
</dbReference>
<accession>A0A318IVP4</accession>
<dbReference type="GO" id="GO:0000160">
    <property type="term" value="P:phosphorelay signal transduction system"/>
    <property type="evidence" value="ECO:0007669"/>
    <property type="project" value="InterPro"/>
</dbReference>
<evidence type="ECO:0000256" key="1">
    <source>
        <dbReference type="ARBA" id="ARBA00022553"/>
    </source>
</evidence>
<dbReference type="PANTHER" id="PTHR44591">
    <property type="entry name" value="STRESS RESPONSE REGULATOR PROTEIN 1"/>
    <property type="match status" value="1"/>
</dbReference>
<organism evidence="4 5">
    <name type="scientific">Undibacterium pigrum</name>
    <dbReference type="NCBI Taxonomy" id="401470"/>
    <lineage>
        <taxon>Bacteria</taxon>
        <taxon>Pseudomonadati</taxon>
        <taxon>Pseudomonadota</taxon>
        <taxon>Betaproteobacteria</taxon>
        <taxon>Burkholderiales</taxon>
        <taxon>Oxalobacteraceae</taxon>
        <taxon>Undibacterium</taxon>
    </lineage>
</organism>